<feature type="signal peptide" evidence="2">
    <location>
        <begin position="1"/>
        <end position="19"/>
    </location>
</feature>
<feature type="coiled-coil region" evidence="1">
    <location>
        <begin position="86"/>
        <end position="138"/>
    </location>
</feature>
<dbReference type="GeneID" id="111130635"/>
<keyword evidence="3" id="KW-1185">Reference proteome</keyword>
<name>A0A8B8DZ17_CRAVI</name>
<evidence type="ECO:0000256" key="2">
    <source>
        <dbReference type="SAM" id="SignalP"/>
    </source>
</evidence>
<keyword evidence="2" id="KW-0732">Signal</keyword>
<sequence>MMRCWRPLLVILHFYLCQSAVVLQPSSTTENKESKATDILRQLLNQETLIRLSLSRDVQSLLQQQRTSEKTDQAVKKTLVDLQASVQRLTNVTDDLNLRNENLTNELFTLIRNNQEKEKTEESKLGALELRLERLSNQTTQQSLFNGDLNSGIKNVSSLIAGVKTDLLGNVDALVQGACAAAAQMTDVFISAVRRTCSDDAPSCDQVCKNATSQMKSKVAGQGGKEARCFQAFHFYGPESKILPGTVGQVNRIMYRYNPASCSRQFCGPNFCCCSLSNV</sequence>
<feature type="chain" id="PRO_5034614738" evidence="2">
    <location>
        <begin position="20"/>
        <end position="279"/>
    </location>
</feature>
<organism evidence="3 4">
    <name type="scientific">Crassostrea virginica</name>
    <name type="common">Eastern oyster</name>
    <dbReference type="NCBI Taxonomy" id="6565"/>
    <lineage>
        <taxon>Eukaryota</taxon>
        <taxon>Metazoa</taxon>
        <taxon>Spiralia</taxon>
        <taxon>Lophotrochozoa</taxon>
        <taxon>Mollusca</taxon>
        <taxon>Bivalvia</taxon>
        <taxon>Autobranchia</taxon>
        <taxon>Pteriomorphia</taxon>
        <taxon>Ostreida</taxon>
        <taxon>Ostreoidea</taxon>
        <taxon>Ostreidae</taxon>
        <taxon>Crassostrea</taxon>
    </lineage>
</organism>
<keyword evidence="1" id="KW-0175">Coiled coil</keyword>
<evidence type="ECO:0000256" key="1">
    <source>
        <dbReference type="SAM" id="Coils"/>
    </source>
</evidence>
<gene>
    <name evidence="4" type="primary">LOC111130635</name>
</gene>
<dbReference type="AlphaFoldDB" id="A0A8B8DZ17"/>
<protein>
    <submittedName>
        <fullName evidence="4">Uncharacterized protein LOC111130635 isoform X1</fullName>
    </submittedName>
</protein>
<proteinExistence type="predicted"/>
<reference evidence="4" key="1">
    <citation type="submission" date="2025-08" db="UniProtKB">
        <authorList>
            <consortium name="RefSeq"/>
        </authorList>
    </citation>
    <scope>IDENTIFICATION</scope>
    <source>
        <tissue evidence="4">Whole sample</tissue>
    </source>
</reference>
<evidence type="ECO:0000313" key="3">
    <source>
        <dbReference type="Proteomes" id="UP000694844"/>
    </source>
</evidence>
<dbReference type="KEGG" id="cvn:111130635"/>
<dbReference type="RefSeq" id="XP_022333507.1">
    <property type="nucleotide sequence ID" value="XM_022477799.1"/>
</dbReference>
<dbReference type="Proteomes" id="UP000694844">
    <property type="component" value="Chromosome 4"/>
</dbReference>
<dbReference type="OrthoDB" id="6152270at2759"/>
<accession>A0A8B8DZ17</accession>
<evidence type="ECO:0000313" key="4">
    <source>
        <dbReference type="RefSeq" id="XP_022333507.1"/>
    </source>
</evidence>